<keyword evidence="1" id="KW-0808">Transferase</keyword>
<evidence type="ECO:0000313" key="2">
    <source>
        <dbReference type="Proteomes" id="UP000033566"/>
    </source>
</evidence>
<dbReference type="Proteomes" id="UP000033566">
    <property type="component" value="Chromosome"/>
</dbReference>
<dbReference type="RefSeq" id="WP_046453351.1">
    <property type="nucleotide sequence ID" value="NZ_CP011311.1"/>
</dbReference>
<dbReference type="PATRIC" id="fig|161896.4.peg.1039"/>
<dbReference type="InterPro" id="IPR011009">
    <property type="entry name" value="Kinase-like_dom_sf"/>
</dbReference>
<accession>A0A0F6QY37</accession>
<organism evidence="1 2">
    <name type="scientific">Corynebacterium camporealensis</name>
    <dbReference type="NCBI Taxonomy" id="161896"/>
    <lineage>
        <taxon>Bacteria</taxon>
        <taxon>Bacillati</taxon>
        <taxon>Actinomycetota</taxon>
        <taxon>Actinomycetes</taxon>
        <taxon>Mycobacteriales</taxon>
        <taxon>Corynebacteriaceae</taxon>
        <taxon>Corynebacterium</taxon>
    </lineage>
</organism>
<dbReference type="SUPFAM" id="SSF56112">
    <property type="entry name" value="Protein kinase-like (PK-like)"/>
    <property type="match status" value="1"/>
</dbReference>
<keyword evidence="2" id="KW-1185">Reference proteome</keyword>
<dbReference type="AlphaFoldDB" id="A0A0F6QY37"/>
<sequence length="334" mass="36957">MSKALEVLNQLPLVRRGWPGKAGSILVEAFDNQHRLRAGKIGADGDITWAQFGEDRKLPSFQVDTGELLVHRYGKRAVVRSGDVITKHLRPGKAHAVAEKSIQIRSACRRIGLGAAQVVDHDDSSVTFALLPGRSVHTLGDDALPAWQQFLELWPKWQELNVADLPMFSALDEAETLRTWVGHAVQHEVTYSDEIEEAAEIVCDRLIRDMPEPGAPGHGLLHRDLHDKQLLWDGEALSVLDVDTAAYGEVALDIGNLTTHVRLRALQGVLSPDCAKQVLDGLEALAPQERTKVYADSAALRLACVYAFRPTAASWWKQWTLRVLDELLDEGQAQ</sequence>
<dbReference type="EMBL" id="CP011311">
    <property type="protein sequence ID" value="AKE39028.1"/>
    <property type="molecule type" value="Genomic_DNA"/>
</dbReference>
<dbReference type="Gene3D" id="3.90.1200.10">
    <property type="match status" value="1"/>
</dbReference>
<name>A0A0F6QY37_9CORY</name>
<dbReference type="HOGENOM" id="CLU_757870_0_0_11"/>
<dbReference type="OrthoDB" id="7842280at2"/>
<proteinExistence type="predicted"/>
<gene>
    <name evidence="1" type="ORF">UL81_05280</name>
</gene>
<protein>
    <submittedName>
        <fullName evidence="1">Phosphotransferase family protein</fullName>
    </submittedName>
</protein>
<dbReference type="KEGG" id="ccj:UL81_05280"/>
<dbReference type="GO" id="GO:0016740">
    <property type="term" value="F:transferase activity"/>
    <property type="evidence" value="ECO:0007669"/>
    <property type="project" value="UniProtKB-KW"/>
</dbReference>
<evidence type="ECO:0000313" key="1">
    <source>
        <dbReference type="EMBL" id="AKE39028.1"/>
    </source>
</evidence>
<reference evidence="1 2" key="1">
    <citation type="journal article" date="2015" name="Genome Announc.">
        <title>Complete Genome Sequence of Corynebacterium camporealensis DSM 44610, Isolated from the Milk of a Manchega Sheep with Subclinical Mastitis.</title>
        <authorList>
            <person name="Ruckert C."/>
            <person name="Albersmeier A."/>
            <person name="Winkler A."/>
            <person name="Tauch A."/>
        </authorList>
    </citation>
    <scope>NUCLEOTIDE SEQUENCE [LARGE SCALE GENOMIC DNA]</scope>
    <source>
        <strain evidence="1 2">DSM 44610</strain>
    </source>
</reference>